<name>A0A7W8JRU9_9DEIO</name>
<sequence length="125" mass="12644">MKKSLLLSTLLLSVTLVACAPTALVGTAAGVAQSTQASYTVAGGLFVLKNADPVPALKIVLVLDGVTTTDSRCKVTSDGITSCSLGDVPANETTQALAYTGKIASGSITWRTPDGALRALPVVPQ</sequence>
<protein>
    <recommendedName>
        <fullName evidence="4">Lipoprotein</fullName>
    </recommendedName>
</protein>
<comment type="caution">
    <text evidence="2">The sequence shown here is derived from an EMBL/GenBank/DDBJ whole genome shotgun (WGS) entry which is preliminary data.</text>
</comment>
<feature type="signal peptide" evidence="1">
    <location>
        <begin position="1"/>
        <end position="20"/>
    </location>
</feature>
<feature type="chain" id="PRO_5030813156" description="Lipoprotein" evidence="1">
    <location>
        <begin position="21"/>
        <end position="125"/>
    </location>
</feature>
<dbReference type="EMBL" id="JACHFL010000002">
    <property type="protein sequence ID" value="MBB5362047.1"/>
    <property type="molecule type" value="Genomic_DNA"/>
</dbReference>
<gene>
    <name evidence="2" type="ORF">HNQ08_001132</name>
</gene>
<dbReference type="RefSeq" id="WP_184128189.1">
    <property type="nucleotide sequence ID" value="NZ_JACHFL010000002.1"/>
</dbReference>
<accession>A0A7W8JRU9</accession>
<evidence type="ECO:0000313" key="2">
    <source>
        <dbReference type="EMBL" id="MBB5362047.1"/>
    </source>
</evidence>
<dbReference type="PROSITE" id="PS51257">
    <property type="entry name" value="PROKAR_LIPOPROTEIN"/>
    <property type="match status" value="1"/>
</dbReference>
<keyword evidence="1" id="KW-0732">Signal</keyword>
<dbReference type="AlphaFoldDB" id="A0A7W8JRU9"/>
<dbReference type="Proteomes" id="UP000552709">
    <property type="component" value="Unassembled WGS sequence"/>
</dbReference>
<proteinExistence type="predicted"/>
<organism evidence="2 3">
    <name type="scientific">Deinococcus humi</name>
    <dbReference type="NCBI Taxonomy" id="662880"/>
    <lineage>
        <taxon>Bacteria</taxon>
        <taxon>Thermotogati</taxon>
        <taxon>Deinococcota</taxon>
        <taxon>Deinococci</taxon>
        <taxon>Deinococcales</taxon>
        <taxon>Deinococcaceae</taxon>
        <taxon>Deinococcus</taxon>
    </lineage>
</organism>
<evidence type="ECO:0000256" key="1">
    <source>
        <dbReference type="SAM" id="SignalP"/>
    </source>
</evidence>
<reference evidence="2 3" key="1">
    <citation type="submission" date="2020-08" db="EMBL/GenBank/DDBJ databases">
        <title>Genomic Encyclopedia of Type Strains, Phase IV (KMG-IV): sequencing the most valuable type-strain genomes for metagenomic binning, comparative biology and taxonomic classification.</title>
        <authorList>
            <person name="Goeker M."/>
        </authorList>
    </citation>
    <scope>NUCLEOTIDE SEQUENCE [LARGE SCALE GENOMIC DNA]</scope>
    <source>
        <strain evidence="2 3">DSM 27939</strain>
    </source>
</reference>
<evidence type="ECO:0008006" key="4">
    <source>
        <dbReference type="Google" id="ProtNLM"/>
    </source>
</evidence>
<keyword evidence="3" id="KW-1185">Reference proteome</keyword>
<evidence type="ECO:0000313" key="3">
    <source>
        <dbReference type="Proteomes" id="UP000552709"/>
    </source>
</evidence>